<feature type="transmembrane region" description="Helical" evidence="1">
    <location>
        <begin position="228"/>
        <end position="252"/>
    </location>
</feature>
<evidence type="ECO:0008006" key="4">
    <source>
        <dbReference type="Google" id="ProtNLM"/>
    </source>
</evidence>
<keyword evidence="1" id="KW-0812">Transmembrane</keyword>
<sequence length="860" mass="98197">MQEIQQKRDVYNEGWSDRELEDKLKFSTKITLLALILAIILIIVAFTFFNKYSLTIMMLLLLSGIATVVLSGVIMYWFSTSKTIEESESQLQQRKFYIDTRISAVVFLGSFINILYNIILLVFIVFWYRIGQDYYQANHSVDASIAYMSDYKIGVILGFPIMILISLILMYVAFTSYITIPQKSQLRLCIYVFALSTILIASLALNQANQASADISTPYSPLLVSSAFSLFKTLSVISLITAAFAFLITFIYRSSLFETIGYANLILIFLITACSFYIIRQSEQMRSAYINQCGQEMRNTHQDWIKENASCNKYQEQNNCDPQYQSIFWEKDSSQQCLNVSCCKAFSDSMSKNIFYTGFFSLLLVISGFALSTALLQVDTSLKGMQIPNRKEDWTFVLIGIVVLVFSILLIFGSATTPNQKDIIVVANQQVIKANNNPLVYPTGIENVTGCEPFMDVYKKQNNNKELELNEDSRLTILAPQMQLVVTEYVNSAKVSYIPKEMIKNVFYTSASRSDGIFGVEGDKGEIKKILSNHIQICSEGNKKQLTVDIFALQSSRLLWQKHKVHATEDKSFNQEAKQYISKNLKFTNLQINIIDIQSGLELDDVILYFYKNEDDCGKIKPIPQRIITVNQNSVLYNMVVRDYYFGAEKKGYYLYCNKFKNLEATKSLDVTMIPRNTIKGQLTVTLEVPKQEKFNVLLGAAYPECVVGFFNENCGGMQFYGSKTAQSIQINQLADRKYTFFVKFDPIDSKLKELNNKKSEGLQIDSSLIDNEPIFKEMKPVVTLYGYEQERPIIRYSLPQVSNLNKEPNLTWLVLCLDGGIGDISQKSCGQFWRYSENPNKYERAENSKEIYPQVCNKL</sequence>
<reference evidence="2" key="1">
    <citation type="submission" date="2021-01" db="EMBL/GenBank/DDBJ databases">
        <authorList>
            <consortium name="Genoscope - CEA"/>
            <person name="William W."/>
        </authorList>
    </citation>
    <scope>NUCLEOTIDE SEQUENCE</scope>
</reference>
<name>A0A8S1VYG9_PAROT</name>
<feature type="transmembrane region" description="Helical" evidence="1">
    <location>
        <begin position="186"/>
        <end position="208"/>
    </location>
</feature>
<keyword evidence="1" id="KW-1133">Transmembrane helix</keyword>
<keyword evidence="3" id="KW-1185">Reference proteome</keyword>
<feature type="transmembrane region" description="Helical" evidence="1">
    <location>
        <begin position="259"/>
        <end position="279"/>
    </location>
</feature>
<dbReference type="EMBL" id="CAJJDP010000076">
    <property type="protein sequence ID" value="CAD8181677.1"/>
    <property type="molecule type" value="Genomic_DNA"/>
</dbReference>
<feature type="transmembrane region" description="Helical" evidence="1">
    <location>
        <begin position="153"/>
        <end position="174"/>
    </location>
</feature>
<feature type="transmembrane region" description="Helical" evidence="1">
    <location>
        <begin position="354"/>
        <end position="376"/>
    </location>
</feature>
<proteinExistence type="predicted"/>
<dbReference type="AlphaFoldDB" id="A0A8S1VYG9"/>
<dbReference type="OrthoDB" id="295964at2759"/>
<comment type="caution">
    <text evidence="2">The sequence shown here is derived from an EMBL/GenBank/DDBJ whole genome shotgun (WGS) entry which is preliminary data.</text>
</comment>
<keyword evidence="1" id="KW-0472">Membrane</keyword>
<feature type="transmembrane region" description="Helical" evidence="1">
    <location>
        <begin position="30"/>
        <end position="49"/>
    </location>
</feature>
<dbReference type="Proteomes" id="UP000683925">
    <property type="component" value="Unassembled WGS sequence"/>
</dbReference>
<evidence type="ECO:0000256" key="1">
    <source>
        <dbReference type="SAM" id="Phobius"/>
    </source>
</evidence>
<organism evidence="2 3">
    <name type="scientific">Paramecium octaurelia</name>
    <dbReference type="NCBI Taxonomy" id="43137"/>
    <lineage>
        <taxon>Eukaryota</taxon>
        <taxon>Sar</taxon>
        <taxon>Alveolata</taxon>
        <taxon>Ciliophora</taxon>
        <taxon>Intramacronucleata</taxon>
        <taxon>Oligohymenophorea</taxon>
        <taxon>Peniculida</taxon>
        <taxon>Parameciidae</taxon>
        <taxon>Paramecium</taxon>
    </lineage>
</organism>
<dbReference type="OMA" id="QEMRNTH"/>
<protein>
    <recommendedName>
        <fullName evidence="4">Transmembrane protein</fullName>
    </recommendedName>
</protein>
<feature type="transmembrane region" description="Helical" evidence="1">
    <location>
        <begin position="102"/>
        <end position="128"/>
    </location>
</feature>
<accession>A0A8S1VYG9</accession>
<feature type="transmembrane region" description="Helical" evidence="1">
    <location>
        <begin position="396"/>
        <end position="415"/>
    </location>
</feature>
<evidence type="ECO:0000313" key="3">
    <source>
        <dbReference type="Proteomes" id="UP000683925"/>
    </source>
</evidence>
<feature type="transmembrane region" description="Helical" evidence="1">
    <location>
        <begin position="55"/>
        <end position="78"/>
    </location>
</feature>
<evidence type="ECO:0000313" key="2">
    <source>
        <dbReference type="EMBL" id="CAD8181677.1"/>
    </source>
</evidence>
<gene>
    <name evidence="2" type="ORF">POCTA_138.1.T0770165</name>
</gene>